<protein>
    <recommendedName>
        <fullName evidence="2">PH domain-containing protein</fullName>
    </recommendedName>
</protein>
<feature type="compositionally biased region" description="Low complexity" evidence="1">
    <location>
        <begin position="29"/>
        <end position="48"/>
    </location>
</feature>
<dbReference type="InterPro" id="IPR001849">
    <property type="entry name" value="PH_domain"/>
</dbReference>
<feature type="compositionally biased region" description="Gly residues" evidence="1">
    <location>
        <begin position="296"/>
        <end position="309"/>
    </location>
</feature>
<dbReference type="Proteomes" id="UP000780801">
    <property type="component" value="Unassembled WGS sequence"/>
</dbReference>
<dbReference type="SUPFAM" id="SSF50729">
    <property type="entry name" value="PH domain-like"/>
    <property type="match status" value="2"/>
</dbReference>
<feature type="domain" description="PH" evidence="2">
    <location>
        <begin position="490"/>
        <end position="587"/>
    </location>
</feature>
<dbReference type="InterPro" id="IPR011993">
    <property type="entry name" value="PH-like_dom_sf"/>
</dbReference>
<name>A0A9P6FUN5_9FUNG</name>
<evidence type="ECO:0000313" key="3">
    <source>
        <dbReference type="EMBL" id="KAF9582168.1"/>
    </source>
</evidence>
<feature type="compositionally biased region" description="Polar residues" evidence="1">
    <location>
        <begin position="334"/>
        <end position="362"/>
    </location>
</feature>
<gene>
    <name evidence="3" type="ORF">BGW38_000556</name>
</gene>
<feature type="region of interest" description="Disordered" evidence="1">
    <location>
        <begin position="235"/>
        <end position="362"/>
    </location>
</feature>
<feature type="compositionally biased region" description="Low complexity" evidence="1">
    <location>
        <begin position="79"/>
        <end position="92"/>
    </location>
</feature>
<dbReference type="PROSITE" id="PS50003">
    <property type="entry name" value="PH_DOMAIN"/>
    <property type="match status" value="1"/>
</dbReference>
<feature type="compositionally biased region" description="Acidic residues" evidence="1">
    <location>
        <begin position="598"/>
        <end position="611"/>
    </location>
</feature>
<feature type="region of interest" description="Disordered" evidence="1">
    <location>
        <begin position="591"/>
        <end position="641"/>
    </location>
</feature>
<dbReference type="PANTHER" id="PTHR14336">
    <property type="entry name" value="TANDEM PH DOMAIN CONTAINING PROTEIN"/>
    <property type="match status" value="1"/>
</dbReference>
<dbReference type="InterPro" id="IPR051707">
    <property type="entry name" value="PI-Interact_SigTrans_Reg"/>
</dbReference>
<reference evidence="3" key="1">
    <citation type="journal article" date="2020" name="Fungal Divers.">
        <title>Resolving the Mortierellaceae phylogeny through synthesis of multi-gene phylogenetics and phylogenomics.</title>
        <authorList>
            <person name="Vandepol N."/>
            <person name="Liber J."/>
            <person name="Desiro A."/>
            <person name="Na H."/>
            <person name="Kennedy M."/>
            <person name="Barry K."/>
            <person name="Grigoriev I.V."/>
            <person name="Miller A.N."/>
            <person name="O'Donnell K."/>
            <person name="Stajich J.E."/>
            <person name="Bonito G."/>
        </authorList>
    </citation>
    <scope>NUCLEOTIDE SEQUENCE</scope>
    <source>
        <strain evidence="3">KOD1015</strain>
    </source>
</reference>
<evidence type="ECO:0000256" key="1">
    <source>
        <dbReference type="SAM" id="MobiDB-lite"/>
    </source>
</evidence>
<feature type="region of interest" description="Disordered" evidence="1">
    <location>
        <begin position="374"/>
        <end position="459"/>
    </location>
</feature>
<proteinExistence type="predicted"/>
<feature type="compositionally biased region" description="Polar residues" evidence="1">
    <location>
        <begin position="389"/>
        <end position="399"/>
    </location>
</feature>
<keyword evidence="4" id="KW-1185">Reference proteome</keyword>
<dbReference type="Gene3D" id="2.30.29.30">
    <property type="entry name" value="Pleckstrin-homology domain (PH domain)/Phosphotyrosine-binding domain (PTB)"/>
    <property type="match status" value="2"/>
</dbReference>
<dbReference type="FunFam" id="2.30.29.30:FF:000286">
    <property type="entry name" value="PH-protein kinase domain containing protein"/>
    <property type="match status" value="1"/>
</dbReference>
<feature type="region of interest" description="Disordered" evidence="1">
    <location>
        <begin position="74"/>
        <end position="111"/>
    </location>
</feature>
<dbReference type="SMART" id="SM00233">
    <property type="entry name" value="PH"/>
    <property type="match status" value="2"/>
</dbReference>
<feature type="compositionally biased region" description="Low complexity" evidence="1">
    <location>
        <begin position="408"/>
        <end position="433"/>
    </location>
</feature>
<dbReference type="PANTHER" id="PTHR14336:SF8">
    <property type="entry name" value="PROTEIN OPY1"/>
    <property type="match status" value="1"/>
</dbReference>
<feature type="compositionally biased region" description="Low complexity" evidence="1">
    <location>
        <begin position="623"/>
        <end position="641"/>
    </location>
</feature>
<dbReference type="OrthoDB" id="2157866at2759"/>
<sequence>MHSSPEGAVATAPSFHQPPLLQPIHGHQEQQQRAQQQQQQPPSLPQRQELARPSPATIPAATPILSISPMQMQPLPAEQPMSTSVPTTTTQTHAGQGSTTTSPGNTFADDQYDSDAEAELDLASRETLHEGQILKAGYLMKKGERLKEYELLRIIDVRDIHRAAEAGSKSKVGVFMILTPRRTFTVQADSVADMHTWIQTINQAKVHCDLSSSSDIDSNSGSTPQLDSHQTLLPRTQGQTQGQAQGQAQGQGQPQPGMSPKTELVKQGSGTLVVPQRRPPNQLSFSDPGLVLSTNIGGGGEGIGVGDLHGSGPMSLSPSALSPSSRHPDPVKTSGLTIGLSSPTTSPARNSMRALQSGDNGLSLITTGTQAVRIGGCATPTSPPRDGNIFQQPPQTPNQHGPAELPPNSYSSNYSHNGNHMMHAAPGTPSSPGYGSGGEQYCCPGGEHVGSSEEEEIVDDPHSVLEAGRVAVAANAPGSGLVTDEQIGSKVVRQGYLVKLGNTYKTWRKKWFVLRGDKLTYYKNSKEYQPLGIIPLSSIIDCLQIDPVSKSKLYCMRIVTLKRNFVCCAPDEDTLLQWLDALHVECTRAKREAKRQEEDDENEYAGDEEDILSSPRATGRTAQLKQKQQQQNSSGVMPTTTTVTVPAMSTGASIPQAPAAVATGGHAHAPMPTVRFLDQPRPTVAAAVTGAGAATTTTLA</sequence>
<feature type="region of interest" description="Disordered" evidence="1">
    <location>
        <begin position="1"/>
        <end position="53"/>
    </location>
</feature>
<evidence type="ECO:0000313" key="4">
    <source>
        <dbReference type="Proteomes" id="UP000780801"/>
    </source>
</evidence>
<feature type="compositionally biased region" description="Polar residues" evidence="1">
    <location>
        <begin position="93"/>
        <end position="105"/>
    </location>
</feature>
<comment type="caution">
    <text evidence="3">The sequence shown here is derived from an EMBL/GenBank/DDBJ whole genome shotgun (WGS) entry which is preliminary data.</text>
</comment>
<feature type="compositionally biased region" description="Low complexity" evidence="1">
    <location>
        <begin position="310"/>
        <end position="325"/>
    </location>
</feature>
<accession>A0A9P6FUN5</accession>
<feature type="compositionally biased region" description="Low complexity" evidence="1">
    <location>
        <begin position="236"/>
        <end position="256"/>
    </location>
</feature>
<evidence type="ECO:0000259" key="2">
    <source>
        <dbReference type="PROSITE" id="PS50003"/>
    </source>
</evidence>
<dbReference type="AlphaFoldDB" id="A0A9P6FUN5"/>
<dbReference type="EMBL" id="JAABOA010001154">
    <property type="protein sequence ID" value="KAF9582168.1"/>
    <property type="molecule type" value="Genomic_DNA"/>
</dbReference>
<dbReference type="Pfam" id="PF00169">
    <property type="entry name" value="PH"/>
    <property type="match status" value="2"/>
</dbReference>
<organism evidence="3 4">
    <name type="scientific">Lunasporangiospora selenospora</name>
    <dbReference type="NCBI Taxonomy" id="979761"/>
    <lineage>
        <taxon>Eukaryota</taxon>
        <taxon>Fungi</taxon>
        <taxon>Fungi incertae sedis</taxon>
        <taxon>Mucoromycota</taxon>
        <taxon>Mortierellomycotina</taxon>
        <taxon>Mortierellomycetes</taxon>
        <taxon>Mortierellales</taxon>
        <taxon>Mortierellaceae</taxon>
        <taxon>Lunasporangiospora</taxon>
    </lineage>
</organism>